<keyword evidence="1" id="KW-0812">Transmembrane</keyword>
<sequence length="108" mass="12408">MEILKKLWRGELPLYITFWFFGMVIGTFVSFFVNKYALQVQKLSDASRVSCLMAALFYTGFLCVALWRSAENYQGAPLWSIGARFYSAILLMSFVSFAVEIVKITYNT</sequence>
<accession>A0A8G2C804</accession>
<dbReference type="RefSeq" id="WP_020001938.1">
    <property type="nucleotide sequence ID" value="NZ_CP192219.1"/>
</dbReference>
<proteinExistence type="predicted"/>
<evidence type="ECO:0000313" key="5">
    <source>
        <dbReference type="Proteomes" id="UP001568358"/>
    </source>
</evidence>
<dbReference type="Proteomes" id="UP001568358">
    <property type="component" value="Unassembled WGS sequence"/>
</dbReference>
<gene>
    <name evidence="2" type="ORF">AB2Z07_05940</name>
    <name evidence="3" type="ORF">SAMN05660830_00814</name>
</gene>
<feature type="transmembrane region" description="Helical" evidence="1">
    <location>
        <begin position="46"/>
        <end position="67"/>
    </location>
</feature>
<feature type="transmembrane region" description="Helical" evidence="1">
    <location>
        <begin position="12"/>
        <end position="34"/>
    </location>
</feature>
<evidence type="ECO:0000313" key="2">
    <source>
        <dbReference type="EMBL" id="MEZ6853069.1"/>
    </source>
</evidence>
<feature type="transmembrane region" description="Helical" evidence="1">
    <location>
        <begin position="79"/>
        <end position="102"/>
    </location>
</feature>
<name>A0A8G2C804_9BACT</name>
<reference evidence="3 4" key="1">
    <citation type="submission" date="2016-11" db="EMBL/GenBank/DDBJ databases">
        <authorList>
            <person name="Varghese N."/>
            <person name="Submissions S."/>
        </authorList>
    </citation>
    <scope>NUCLEOTIDE SEQUENCE [LARGE SCALE GENOMIC DNA]</scope>
    <source>
        <strain evidence="3 4">DSM 17919</strain>
    </source>
</reference>
<dbReference type="EMBL" id="JBFSOO010000003">
    <property type="protein sequence ID" value="MEZ6853069.1"/>
    <property type="molecule type" value="Genomic_DNA"/>
</dbReference>
<dbReference type="Proteomes" id="UP000184001">
    <property type="component" value="Unassembled WGS sequence"/>
</dbReference>
<dbReference type="AlphaFoldDB" id="A0A8G2C804"/>
<keyword evidence="5" id="KW-1185">Reference proteome</keyword>
<evidence type="ECO:0000313" key="3">
    <source>
        <dbReference type="EMBL" id="SHI73446.1"/>
    </source>
</evidence>
<dbReference type="EMBL" id="FQZR01000002">
    <property type="protein sequence ID" value="SHI73446.1"/>
    <property type="molecule type" value="Genomic_DNA"/>
</dbReference>
<organism evidence="3 4">
    <name type="scientific">Halodesulfovibrio aestuarii</name>
    <dbReference type="NCBI Taxonomy" id="126333"/>
    <lineage>
        <taxon>Bacteria</taxon>
        <taxon>Pseudomonadati</taxon>
        <taxon>Thermodesulfobacteriota</taxon>
        <taxon>Desulfovibrionia</taxon>
        <taxon>Desulfovibrionales</taxon>
        <taxon>Desulfovibrionaceae</taxon>
        <taxon>Halodesulfovibrio</taxon>
    </lineage>
</organism>
<reference evidence="2 5" key="2">
    <citation type="submission" date="2024-07" db="EMBL/GenBank/DDBJ databases">
        <title>Active virus-host system and metabolic interactions in a Lokiarchaeon culture.</title>
        <authorList>
            <person name="Ponce Toledo R.I."/>
            <person name="Rodrigues Oliveira T."/>
            <person name="Schleper C."/>
        </authorList>
    </citation>
    <scope>NUCLEOTIDE SEQUENCE [LARGE SCALE GENOMIC DNA]</scope>
    <source>
        <strain evidence="2 5">B35</strain>
    </source>
</reference>
<comment type="caution">
    <text evidence="3">The sequence shown here is derived from an EMBL/GenBank/DDBJ whole genome shotgun (WGS) entry which is preliminary data.</text>
</comment>
<keyword evidence="1" id="KW-0472">Membrane</keyword>
<protein>
    <submittedName>
        <fullName evidence="3">Uncharacterized protein</fullName>
    </submittedName>
</protein>
<keyword evidence="1" id="KW-1133">Transmembrane helix</keyword>
<evidence type="ECO:0000256" key="1">
    <source>
        <dbReference type="SAM" id="Phobius"/>
    </source>
</evidence>
<evidence type="ECO:0000313" key="4">
    <source>
        <dbReference type="Proteomes" id="UP000184001"/>
    </source>
</evidence>